<feature type="transmembrane region" description="Helical" evidence="1">
    <location>
        <begin position="44"/>
        <end position="67"/>
    </location>
</feature>
<dbReference type="EMBL" id="CP002364">
    <property type="protein sequence ID" value="ADW17112.1"/>
    <property type="molecule type" value="Genomic_DNA"/>
</dbReference>
<dbReference type="Proteomes" id="UP000006365">
    <property type="component" value="Chromosome"/>
</dbReference>
<keyword evidence="1" id="KW-0812">Transmembrane</keyword>
<name>A0A7U4DNN6_DESPD</name>
<feature type="transmembrane region" description="Helical" evidence="1">
    <location>
        <begin position="7"/>
        <end position="32"/>
    </location>
</feature>
<accession>A0A7U4DNN6</accession>
<evidence type="ECO:0000313" key="3">
    <source>
        <dbReference type="Proteomes" id="UP000006365"/>
    </source>
</evidence>
<dbReference type="AlphaFoldDB" id="A0A7U4DNN6"/>
<keyword evidence="1" id="KW-0472">Membrane</keyword>
<gene>
    <name evidence="2" type="ordered locus">Despr_0938</name>
</gene>
<reference evidence="2 3" key="1">
    <citation type="journal article" date="2011" name="Stand. Genomic Sci.">
        <title>Complete genome sequence of Desulfobulbus propionicus type strain (1pr3).</title>
        <authorList>
            <person name="Pagani I."/>
            <person name="Lapidus A."/>
            <person name="Nolan M."/>
            <person name="Lucas S."/>
            <person name="Hammon N."/>
            <person name="Deshpande S."/>
            <person name="Cheng J.F."/>
            <person name="Chertkov O."/>
            <person name="Davenport K."/>
            <person name="Tapia R."/>
            <person name="Han C."/>
            <person name="Goodwin L."/>
            <person name="Pitluck S."/>
            <person name="Liolios K."/>
            <person name="Mavromatis K."/>
            <person name="Ivanova N."/>
            <person name="Mikhailova N."/>
            <person name="Pati A."/>
            <person name="Chen A."/>
            <person name="Palaniappan K."/>
            <person name="Land M."/>
            <person name="Hauser L."/>
            <person name="Chang Y.J."/>
            <person name="Jeffries C.D."/>
            <person name="Detter J.C."/>
            <person name="Brambilla E."/>
            <person name="Kannan K.P."/>
            <person name="Djao O.D."/>
            <person name="Rohde M."/>
            <person name="Pukall R."/>
            <person name="Spring S."/>
            <person name="Goker M."/>
            <person name="Sikorski J."/>
            <person name="Woyke T."/>
            <person name="Bristow J."/>
            <person name="Eisen J.A."/>
            <person name="Markowitz V."/>
            <person name="Hugenholtz P."/>
            <person name="Kyrpides N.C."/>
            <person name="Klenk H.P."/>
        </authorList>
    </citation>
    <scope>NUCLEOTIDE SEQUENCE [LARGE SCALE GENOMIC DNA]</scope>
    <source>
        <strain evidence="3">ATCC 33891 / DSM 2032 / 1pr3</strain>
    </source>
</reference>
<keyword evidence="3" id="KW-1185">Reference proteome</keyword>
<sequence length="75" mass="8537">MALLRRGFYLIVGCTFPGFWMLHASGFGAALFRPIQQWCHSTAVGWPSLVTAVLLYLTAICCFEFCWRLLKNTHP</sequence>
<keyword evidence="1" id="KW-1133">Transmembrane helix</keyword>
<proteinExistence type="predicted"/>
<evidence type="ECO:0000313" key="2">
    <source>
        <dbReference type="EMBL" id="ADW17112.1"/>
    </source>
</evidence>
<organism evidence="2 3">
    <name type="scientific">Desulfobulbus propionicus (strain ATCC 33891 / DSM 2032 / VKM B-1956 / 1pr3)</name>
    <dbReference type="NCBI Taxonomy" id="577650"/>
    <lineage>
        <taxon>Bacteria</taxon>
        <taxon>Pseudomonadati</taxon>
        <taxon>Thermodesulfobacteriota</taxon>
        <taxon>Desulfobulbia</taxon>
        <taxon>Desulfobulbales</taxon>
        <taxon>Desulfobulbaceae</taxon>
        <taxon>Desulfobulbus</taxon>
    </lineage>
</organism>
<protein>
    <submittedName>
        <fullName evidence="2">Uncharacterized protein</fullName>
    </submittedName>
</protein>
<evidence type="ECO:0000256" key="1">
    <source>
        <dbReference type="SAM" id="Phobius"/>
    </source>
</evidence>
<dbReference type="KEGG" id="dpr:Despr_0938"/>